<dbReference type="InterPro" id="IPR050951">
    <property type="entry name" value="Retrovirus_Pol_polyprotein"/>
</dbReference>
<dbReference type="Pfam" id="PF24626">
    <property type="entry name" value="SH3_Tf2-1"/>
    <property type="match status" value="1"/>
</dbReference>
<dbReference type="GO" id="GO:0005634">
    <property type="term" value="C:nucleus"/>
    <property type="evidence" value="ECO:0007669"/>
    <property type="project" value="UniProtKB-ARBA"/>
</dbReference>
<reference evidence="3 4" key="1">
    <citation type="submission" date="2016-08" db="EMBL/GenBank/DDBJ databases">
        <authorList>
            <consortium name="Lentinula edodes genome sequencing consortium"/>
            <person name="Sakamoto Y."/>
            <person name="Nakade K."/>
            <person name="Sato S."/>
            <person name="Yoshida Y."/>
            <person name="Miyazaki K."/>
            <person name="Natsume S."/>
            <person name="Konno N."/>
        </authorList>
    </citation>
    <scope>NUCLEOTIDE SEQUENCE [LARGE SCALE GENOMIC DNA]</scope>
    <source>
        <strain evidence="3 4">NBRC 111202</strain>
    </source>
</reference>
<dbReference type="PROSITE" id="PS50994">
    <property type="entry name" value="INTEGRASE"/>
    <property type="match status" value="1"/>
</dbReference>
<organism evidence="3 4">
    <name type="scientific">Lentinula edodes</name>
    <name type="common">Shiitake mushroom</name>
    <name type="synonym">Lentinus edodes</name>
    <dbReference type="NCBI Taxonomy" id="5353"/>
    <lineage>
        <taxon>Eukaryota</taxon>
        <taxon>Fungi</taxon>
        <taxon>Dikarya</taxon>
        <taxon>Basidiomycota</taxon>
        <taxon>Agaricomycotina</taxon>
        <taxon>Agaricomycetes</taxon>
        <taxon>Agaricomycetidae</taxon>
        <taxon>Agaricales</taxon>
        <taxon>Marasmiineae</taxon>
        <taxon>Omphalotaceae</taxon>
        <taxon>Lentinula</taxon>
    </lineage>
</organism>
<dbReference type="InterPro" id="IPR036397">
    <property type="entry name" value="RNaseH_sf"/>
</dbReference>
<dbReference type="EMBL" id="BDGU01000153">
    <property type="protein sequence ID" value="GAW03787.1"/>
    <property type="molecule type" value="Genomic_DNA"/>
</dbReference>
<gene>
    <name evidence="3" type="ORF">LENED_005536</name>
</gene>
<dbReference type="GO" id="GO:0015074">
    <property type="term" value="P:DNA integration"/>
    <property type="evidence" value="ECO:0007669"/>
    <property type="project" value="InterPro"/>
</dbReference>
<keyword evidence="4" id="KW-1185">Reference proteome</keyword>
<protein>
    <submittedName>
        <fullName evidence="3">Retrotransposon nucleocapsid protein</fullName>
    </submittedName>
</protein>
<evidence type="ECO:0000259" key="2">
    <source>
        <dbReference type="PROSITE" id="PS50994"/>
    </source>
</evidence>
<dbReference type="InterPro" id="IPR056924">
    <property type="entry name" value="SH3_Tf2-1"/>
</dbReference>
<dbReference type="InterPro" id="IPR012337">
    <property type="entry name" value="RNaseH-like_sf"/>
</dbReference>
<dbReference type="SUPFAM" id="SSF53098">
    <property type="entry name" value="Ribonuclease H-like"/>
    <property type="match status" value="1"/>
</dbReference>
<accession>A0A1Q3E980</accession>
<dbReference type="InterPro" id="IPR001584">
    <property type="entry name" value="Integrase_cat-core"/>
</dbReference>
<keyword evidence="1" id="KW-0694">RNA-binding</keyword>
<reference evidence="3 4" key="2">
    <citation type="submission" date="2017-02" db="EMBL/GenBank/DDBJ databases">
        <title>A genome survey and senescence transcriptome analysis in Lentinula edodes.</title>
        <authorList>
            <person name="Sakamoto Y."/>
            <person name="Nakade K."/>
            <person name="Sato S."/>
            <person name="Yoshida Y."/>
            <person name="Miyazaki K."/>
            <person name="Natsume S."/>
            <person name="Konno N."/>
        </authorList>
    </citation>
    <scope>NUCLEOTIDE SEQUENCE [LARGE SCALE GENOMIC DNA]</scope>
    <source>
        <strain evidence="3 4">NBRC 111202</strain>
    </source>
</reference>
<dbReference type="Proteomes" id="UP000188533">
    <property type="component" value="Unassembled WGS sequence"/>
</dbReference>
<proteinExistence type="predicted"/>
<feature type="domain" description="Integrase catalytic" evidence="2">
    <location>
        <begin position="1"/>
        <end position="52"/>
    </location>
</feature>
<evidence type="ECO:0000256" key="1">
    <source>
        <dbReference type="ARBA" id="ARBA00022884"/>
    </source>
</evidence>
<dbReference type="PANTHER" id="PTHR37984">
    <property type="entry name" value="PROTEIN CBG26694"/>
    <property type="match status" value="1"/>
</dbReference>
<sequence>MPSDIVSDRGSLFVSQFWRELCRALGIESRLSTAYHPQTDGQTERVNQSVEAFANKGYHPKLSITLELVQGAEVNEYASNLKELHAYLQERIQVANEVYAQYANQKRQEAPDWKEGDHVWLNMENVRTRRPMKKLDHKWTGPYSILSKIGSHAYRLDLPGDLHKIHNVFHVDRLKPHFHDKFKRQTSPPPPIFIKGETEHFVEDILDSKTQEGTLG</sequence>
<dbReference type="AlphaFoldDB" id="A0A1Q3E980"/>
<comment type="caution">
    <text evidence="3">The sequence shown here is derived from an EMBL/GenBank/DDBJ whole genome shotgun (WGS) entry which is preliminary data.</text>
</comment>
<name>A0A1Q3E980_LENED</name>
<dbReference type="Gene3D" id="3.30.420.10">
    <property type="entry name" value="Ribonuclease H-like superfamily/Ribonuclease H"/>
    <property type="match status" value="1"/>
</dbReference>
<evidence type="ECO:0000313" key="4">
    <source>
        <dbReference type="Proteomes" id="UP000188533"/>
    </source>
</evidence>
<evidence type="ECO:0000313" key="3">
    <source>
        <dbReference type="EMBL" id="GAW03787.1"/>
    </source>
</evidence>
<dbReference type="PANTHER" id="PTHR37984:SF5">
    <property type="entry name" value="PROTEIN NYNRIN-LIKE"/>
    <property type="match status" value="1"/>
</dbReference>
<dbReference type="STRING" id="5353.A0A1Q3E980"/>
<dbReference type="GO" id="GO:0003723">
    <property type="term" value="F:RNA binding"/>
    <property type="evidence" value="ECO:0007669"/>
    <property type="project" value="UniProtKB-KW"/>
</dbReference>